<protein>
    <recommendedName>
        <fullName evidence="6">Protein FAR1-RELATED SEQUENCE</fullName>
    </recommendedName>
</protein>
<comment type="subcellular location">
    <subcellularLocation>
        <location evidence="6">Nucleus</location>
    </subcellularLocation>
</comment>
<dbReference type="Proteomes" id="UP001054252">
    <property type="component" value="Unassembled WGS sequence"/>
</dbReference>
<dbReference type="GO" id="GO:0008270">
    <property type="term" value="F:zinc ion binding"/>
    <property type="evidence" value="ECO:0007669"/>
    <property type="project" value="UniProtKB-UniRule"/>
</dbReference>
<accession>A0AAV5JST1</accession>
<evidence type="ECO:0000256" key="1">
    <source>
        <dbReference type="ARBA" id="ARBA00005889"/>
    </source>
</evidence>
<dbReference type="Pfam" id="PF04434">
    <property type="entry name" value="SWIM"/>
    <property type="match status" value="1"/>
</dbReference>
<dbReference type="GO" id="GO:0006355">
    <property type="term" value="P:regulation of DNA-templated transcription"/>
    <property type="evidence" value="ECO:0007669"/>
    <property type="project" value="UniProtKB-UniRule"/>
</dbReference>
<dbReference type="Pfam" id="PF03101">
    <property type="entry name" value="FAR1"/>
    <property type="match status" value="1"/>
</dbReference>
<dbReference type="GO" id="GO:0005634">
    <property type="term" value="C:nucleus"/>
    <property type="evidence" value="ECO:0007669"/>
    <property type="project" value="UniProtKB-SubCell"/>
</dbReference>
<evidence type="ECO:0000256" key="4">
    <source>
        <dbReference type="ARBA" id="ARBA00022833"/>
    </source>
</evidence>
<dbReference type="Pfam" id="PF10551">
    <property type="entry name" value="MULE"/>
    <property type="match status" value="1"/>
</dbReference>
<sequence>MAFSSEKEVYNFFISYAKKKGFGVTKKSVKKVDDGQLKYYSLTCSKFGKSRSNAKRSFNPKPSSKTGCKAKINVMVNDEGSFIISRANLEHNHGLSPSKSQFFRCNKAMDSHVKKRLEVNDEAGISLSKNFQSLVVEAGGYENLPFTERDCRNYIAKARKLRLGAGDAEALCDYFFRMQQRNPSFFYIIDMDEEGRLRNVFWADPRSIVAYESFGDVISFDTTYLTNRYNMPFAPFVGVNQHGQTMLLGCGLLSNEDIKTYIWLFSSWLNCMSGHYPKAIITDQCKAIKAAVAEVFPHSRHRFCLWHIMRKIPKKLGGLAKYKEVKKILKSAVYESVKVYEFEQTWGKMIKDFNLERNEWLNSLYDVRSYWVPAYIKNTFWAGMSTTQRSESVNAFFDGYVGAQTSLKQFVEQYDNALKSKIENENKADFASYNSSIPMITRFFFEKQFQEAYTNENFKMFQEEIQDMMYCNLDFDSVDGSISKFRVKDYFRGKDGRFKQQVVYDVCFNEVECDIKCSCCMFEFKGILCRHVVKVLIEKNVKEVPHRYILDRWRKDIKRRHTFIKSCCDDFDSSEKKLRYTKLCSKFYKVAVVGVESKENYEFLLNCIDDALDRIMKRPNSKGIDLNHVSMEPRMETNEGHQEISTIPARLLSPLKARAKGRPPSKRKQSTIEKIVEKKKRSKKKVNPNYNGVINDFDLNLDLSQRGEVQHFNCYGGFKETLV</sequence>
<comment type="similarity">
    <text evidence="1 6">Belongs to the FHY3/FAR1 family.</text>
</comment>
<proteinExistence type="inferred from homology"/>
<keyword evidence="2 6" id="KW-0479">Metal-binding</keyword>
<evidence type="ECO:0000313" key="8">
    <source>
        <dbReference type="EMBL" id="GKV15771.1"/>
    </source>
</evidence>
<gene>
    <name evidence="8" type="ORF">SLEP1_g26523</name>
</gene>
<keyword evidence="4 6" id="KW-0862">Zinc</keyword>
<evidence type="ECO:0000256" key="2">
    <source>
        <dbReference type="ARBA" id="ARBA00022723"/>
    </source>
</evidence>
<evidence type="ECO:0000256" key="6">
    <source>
        <dbReference type="RuleBase" id="RU367018"/>
    </source>
</evidence>
<dbReference type="InterPro" id="IPR006564">
    <property type="entry name" value="Znf_PMZ"/>
</dbReference>
<feature type="domain" description="SWIM-type" evidence="7">
    <location>
        <begin position="504"/>
        <end position="540"/>
    </location>
</feature>
<dbReference type="PANTHER" id="PTHR31669">
    <property type="entry name" value="PROTEIN FAR1-RELATED SEQUENCE 10-RELATED"/>
    <property type="match status" value="1"/>
</dbReference>
<dbReference type="InterPro" id="IPR031052">
    <property type="entry name" value="FHY3/FAR1"/>
</dbReference>
<dbReference type="PANTHER" id="PTHR31669:SF283">
    <property type="entry name" value="PROTEIN FAR1-RELATED SEQUENCE"/>
    <property type="match status" value="1"/>
</dbReference>
<organism evidence="8 9">
    <name type="scientific">Rubroshorea leprosula</name>
    <dbReference type="NCBI Taxonomy" id="152421"/>
    <lineage>
        <taxon>Eukaryota</taxon>
        <taxon>Viridiplantae</taxon>
        <taxon>Streptophyta</taxon>
        <taxon>Embryophyta</taxon>
        <taxon>Tracheophyta</taxon>
        <taxon>Spermatophyta</taxon>
        <taxon>Magnoliopsida</taxon>
        <taxon>eudicotyledons</taxon>
        <taxon>Gunneridae</taxon>
        <taxon>Pentapetalae</taxon>
        <taxon>rosids</taxon>
        <taxon>malvids</taxon>
        <taxon>Malvales</taxon>
        <taxon>Dipterocarpaceae</taxon>
        <taxon>Rubroshorea</taxon>
    </lineage>
</organism>
<dbReference type="InterPro" id="IPR007527">
    <property type="entry name" value="Znf_SWIM"/>
</dbReference>
<comment type="caution">
    <text evidence="8">The sequence shown here is derived from an EMBL/GenBank/DDBJ whole genome shotgun (WGS) entry which is preliminary data.</text>
</comment>
<comment type="function">
    <text evidence="6">Putative transcription activator involved in regulating light control of development.</text>
</comment>
<evidence type="ECO:0000313" key="9">
    <source>
        <dbReference type="Proteomes" id="UP001054252"/>
    </source>
</evidence>
<keyword evidence="6" id="KW-0539">Nucleus</keyword>
<keyword evidence="3 5" id="KW-0863">Zinc-finger</keyword>
<evidence type="ECO:0000256" key="5">
    <source>
        <dbReference type="PROSITE-ProRule" id="PRU00325"/>
    </source>
</evidence>
<dbReference type="AlphaFoldDB" id="A0AAV5JST1"/>
<dbReference type="InterPro" id="IPR004330">
    <property type="entry name" value="FAR1_DNA_bnd_dom"/>
</dbReference>
<name>A0AAV5JST1_9ROSI</name>
<evidence type="ECO:0000256" key="3">
    <source>
        <dbReference type="ARBA" id="ARBA00022771"/>
    </source>
</evidence>
<dbReference type="InterPro" id="IPR018289">
    <property type="entry name" value="MULE_transposase_dom"/>
</dbReference>
<reference evidence="8 9" key="1">
    <citation type="journal article" date="2021" name="Commun. Biol.">
        <title>The genome of Shorea leprosula (Dipterocarpaceae) highlights the ecological relevance of drought in aseasonal tropical rainforests.</title>
        <authorList>
            <person name="Ng K.K.S."/>
            <person name="Kobayashi M.J."/>
            <person name="Fawcett J.A."/>
            <person name="Hatakeyama M."/>
            <person name="Paape T."/>
            <person name="Ng C.H."/>
            <person name="Ang C.C."/>
            <person name="Tnah L.H."/>
            <person name="Lee C.T."/>
            <person name="Nishiyama T."/>
            <person name="Sese J."/>
            <person name="O'Brien M.J."/>
            <person name="Copetti D."/>
            <person name="Mohd Noor M.I."/>
            <person name="Ong R.C."/>
            <person name="Putra M."/>
            <person name="Sireger I.Z."/>
            <person name="Indrioko S."/>
            <person name="Kosugi Y."/>
            <person name="Izuno A."/>
            <person name="Isagi Y."/>
            <person name="Lee S.L."/>
            <person name="Shimizu K.K."/>
        </authorList>
    </citation>
    <scope>NUCLEOTIDE SEQUENCE [LARGE SCALE GENOMIC DNA]</scope>
    <source>
        <strain evidence="8">214</strain>
    </source>
</reference>
<dbReference type="EMBL" id="BPVZ01000044">
    <property type="protein sequence ID" value="GKV15771.1"/>
    <property type="molecule type" value="Genomic_DNA"/>
</dbReference>
<dbReference type="SMART" id="SM00575">
    <property type="entry name" value="ZnF_PMZ"/>
    <property type="match status" value="1"/>
</dbReference>
<evidence type="ECO:0000259" key="7">
    <source>
        <dbReference type="PROSITE" id="PS50966"/>
    </source>
</evidence>
<keyword evidence="9" id="KW-1185">Reference proteome</keyword>
<dbReference type="PROSITE" id="PS50966">
    <property type="entry name" value="ZF_SWIM"/>
    <property type="match status" value="1"/>
</dbReference>